<dbReference type="RefSeq" id="WP_380599620.1">
    <property type="nucleotide sequence ID" value="NZ_JBHSDU010000003.1"/>
</dbReference>
<proteinExistence type="predicted"/>
<protein>
    <submittedName>
        <fullName evidence="2">Uncharacterized protein</fullName>
    </submittedName>
</protein>
<evidence type="ECO:0000313" key="3">
    <source>
        <dbReference type="Proteomes" id="UP001595904"/>
    </source>
</evidence>
<dbReference type="EMBL" id="JBHSDU010000003">
    <property type="protein sequence ID" value="MFC4311355.1"/>
    <property type="molecule type" value="Genomic_DNA"/>
</dbReference>
<feature type="chain" id="PRO_5045062453" evidence="1">
    <location>
        <begin position="26"/>
        <end position="211"/>
    </location>
</feature>
<keyword evidence="3" id="KW-1185">Reference proteome</keyword>
<dbReference type="Proteomes" id="UP001595904">
    <property type="component" value="Unassembled WGS sequence"/>
</dbReference>
<name>A0ABV8SX54_9GAMM</name>
<accession>A0ABV8SX54</accession>
<organism evidence="2 3">
    <name type="scientific">Steroidobacter flavus</name>
    <dbReference type="NCBI Taxonomy" id="1842136"/>
    <lineage>
        <taxon>Bacteria</taxon>
        <taxon>Pseudomonadati</taxon>
        <taxon>Pseudomonadota</taxon>
        <taxon>Gammaproteobacteria</taxon>
        <taxon>Steroidobacterales</taxon>
        <taxon>Steroidobacteraceae</taxon>
        <taxon>Steroidobacter</taxon>
    </lineage>
</organism>
<evidence type="ECO:0000313" key="2">
    <source>
        <dbReference type="EMBL" id="MFC4311355.1"/>
    </source>
</evidence>
<reference evidence="3" key="1">
    <citation type="journal article" date="2019" name="Int. J. Syst. Evol. Microbiol.">
        <title>The Global Catalogue of Microorganisms (GCM) 10K type strain sequencing project: providing services to taxonomists for standard genome sequencing and annotation.</title>
        <authorList>
            <consortium name="The Broad Institute Genomics Platform"/>
            <consortium name="The Broad Institute Genome Sequencing Center for Infectious Disease"/>
            <person name="Wu L."/>
            <person name="Ma J."/>
        </authorList>
    </citation>
    <scope>NUCLEOTIDE SEQUENCE [LARGE SCALE GENOMIC DNA]</scope>
    <source>
        <strain evidence="3">CGMCC 1.10759</strain>
    </source>
</reference>
<comment type="caution">
    <text evidence="2">The sequence shown here is derived from an EMBL/GenBank/DDBJ whole genome shotgun (WGS) entry which is preliminary data.</text>
</comment>
<sequence>MRNRSRKTFLATLCGSLLLPLASQAADSSAPVQAGWKTQEIRYSYTGFTTAYDCDAAEDRIRAILRALGAHEQTRVSAQGCTLNRPSRNFFITITTATPVPVADLPKASAPTSRDELLKRLGVPANKLDETFPAEWKTVQLSRDRKLDLEPGDCELMEGLRDHVLPKLSVKIQADRVQCIPRQVSLQTPELTVSALVPMAKPDAAAGKTKS</sequence>
<evidence type="ECO:0000256" key="1">
    <source>
        <dbReference type="SAM" id="SignalP"/>
    </source>
</evidence>
<gene>
    <name evidence="2" type="ORF">ACFPN2_19810</name>
</gene>
<keyword evidence="1" id="KW-0732">Signal</keyword>
<feature type="signal peptide" evidence="1">
    <location>
        <begin position="1"/>
        <end position="25"/>
    </location>
</feature>